<evidence type="ECO:0000259" key="11">
    <source>
        <dbReference type="Pfam" id="PF07730"/>
    </source>
</evidence>
<proteinExistence type="predicted"/>
<dbReference type="Gene3D" id="3.30.565.10">
    <property type="entry name" value="Histidine kinase-like ATPase, C-terminal domain"/>
    <property type="match status" value="1"/>
</dbReference>
<organism evidence="12 13">
    <name type="scientific">Knoellia locipacati</name>
    <dbReference type="NCBI Taxonomy" id="882824"/>
    <lineage>
        <taxon>Bacteria</taxon>
        <taxon>Bacillati</taxon>
        <taxon>Actinomycetota</taxon>
        <taxon>Actinomycetes</taxon>
        <taxon>Micrococcales</taxon>
        <taxon>Intrasporangiaceae</taxon>
        <taxon>Knoellia</taxon>
    </lineage>
</organism>
<feature type="region of interest" description="Disordered" evidence="9">
    <location>
        <begin position="381"/>
        <end position="401"/>
    </location>
</feature>
<dbReference type="PANTHER" id="PTHR24421:SF10">
    <property type="entry name" value="NITRATE_NITRITE SENSOR PROTEIN NARQ"/>
    <property type="match status" value="1"/>
</dbReference>
<protein>
    <recommendedName>
        <fullName evidence="2">histidine kinase</fullName>
        <ecNumber evidence="2">2.7.13.3</ecNumber>
    </recommendedName>
</protein>
<keyword evidence="4" id="KW-0808">Transferase</keyword>
<feature type="domain" description="Signal transduction histidine kinase subgroup 3 dimerisation and phosphoacceptor" evidence="11">
    <location>
        <begin position="190"/>
        <end position="256"/>
    </location>
</feature>
<evidence type="ECO:0000256" key="7">
    <source>
        <dbReference type="ARBA" id="ARBA00022840"/>
    </source>
</evidence>
<dbReference type="InterPro" id="IPR050482">
    <property type="entry name" value="Sensor_HK_TwoCompSys"/>
</dbReference>
<dbReference type="InterPro" id="IPR036890">
    <property type="entry name" value="HATPase_C_sf"/>
</dbReference>
<dbReference type="AlphaFoldDB" id="A0A512SVR2"/>
<keyword evidence="3" id="KW-0597">Phosphoprotein</keyword>
<evidence type="ECO:0000313" key="13">
    <source>
        <dbReference type="Proteomes" id="UP000321793"/>
    </source>
</evidence>
<dbReference type="Proteomes" id="UP000321793">
    <property type="component" value="Unassembled WGS sequence"/>
</dbReference>
<evidence type="ECO:0000256" key="6">
    <source>
        <dbReference type="ARBA" id="ARBA00022777"/>
    </source>
</evidence>
<sequence>MSDVWGDERPTRRQLLFDVAVALLFGLVMFAIHVSIGAGAAAATVLLAVALGVRRVSWQLMSAFAVAGSLAQVIAPGIAYLATTAYAVLFATLGSHRDLAARRFGLVAAAVAVVGAATYGALGGASEFGTGRRVVMAVALGSTAAVFCFGGWAWGYLRWQQRQSVQARIDARIEAVERRRVTELYDIEQERLRIAADMHDVVAHSWAVVAAQSDGARYALQDSPADAARALEVIGETARAAMGDLRTIVAQLRDPALQPSTPGSAQQTALVERMHASGMDLRLAEHGTPDGSPLVALTAYRLLGEALTNALKHGDLSRPVDVQVDWTDGYRLTVTNSIGPAPEEPRAGGHGLVGMSERAHVAGGTFSAGRDGDVWRVEAHLPTSSSSSSSSTSAHDGTARA</sequence>
<accession>A0A512SVR2</accession>
<dbReference type="InterPro" id="IPR011712">
    <property type="entry name" value="Sig_transdc_His_kin_sub3_dim/P"/>
</dbReference>
<keyword evidence="10" id="KW-1133">Transmembrane helix</keyword>
<keyword evidence="6 12" id="KW-0418">Kinase</keyword>
<dbReference type="SUPFAM" id="SSF55874">
    <property type="entry name" value="ATPase domain of HSP90 chaperone/DNA topoisomerase II/histidine kinase"/>
    <property type="match status" value="1"/>
</dbReference>
<reference evidence="12 13" key="1">
    <citation type="submission" date="2019-07" db="EMBL/GenBank/DDBJ databases">
        <title>Whole genome shotgun sequence of Knoellia locipacati NBRC 109775.</title>
        <authorList>
            <person name="Hosoyama A."/>
            <person name="Uohara A."/>
            <person name="Ohji S."/>
            <person name="Ichikawa N."/>
        </authorList>
    </citation>
    <scope>NUCLEOTIDE SEQUENCE [LARGE SCALE GENOMIC DNA]</scope>
    <source>
        <strain evidence="12 13">NBRC 109775</strain>
    </source>
</reference>
<keyword evidence="10" id="KW-0812">Transmembrane</keyword>
<keyword evidence="5" id="KW-0547">Nucleotide-binding</keyword>
<feature type="transmembrane region" description="Helical" evidence="10">
    <location>
        <begin position="104"/>
        <end position="122"/>
    </location>
</feature>
<evidence type="ECO:0000313" key="12">
    <source>
        <dbReference type="EMBL" id="GEQ12039.1"/>
    </source>
</evidence>
<dbReference type="GO" id="GO:0005524">
    <property type="term" value="F:ATP binding"/>
    <property type="evidence" value="ECO:0007669"/>
    <property type="project" value="UniProtKB-KW"/>
</dbReference>
<dbReference type="RefSeq" id="WP_147061587.1">
    <property type="nucleotide sequence ID" value="NZ_BAABDN010000001.1"/>
</dbReference>
<comment type="caution">
    <text evidence="12">The sequence shown here is derived from an EMBL/GenBank/DDBJ whole genome shotgun (WGS) entry which is preliminary data.</text>
</comment>
<dbReference type="EC" id="2.7.13.3" evidence="2"/>
<dbReference type="GO" id="GO:0000155">
    <property type="term" value="F:phosphorelay sensor kinase activity"/>
    <property type="evidence" value="ECO:0007669"/>
    <property type="project" value="InterPro"/>
</dbReference>
<evidence type="ECO:0000256" key="10">
    <source>
        <dbReference type="SAM" id="Phobius"/>
    </source>
</evidence>
<dbReference type="PANTHER" id="PTHR24421">
    <property type="entry name" value="NITRATE/NITRITE SENSOR PROTEIN NARX-RELATED"/>
    <property type="match status" value="1"/>
</dbReference>
<dbReference type="EMBL" id="BKBA01000002">
    <property type="protein sequence ID" value="GEQ12039.1"/>
    <property type="molecule type" value="Genomic_DNA"/>
</dbReference>
<dbReference type="GO" id="GO:0046983">
    <property type="term" value="F:protein dimerization activity"/>
    <property type="evidence" value="ECO:0007669"/>
    <property type="project" value="InterPro"/>
</dbReference>
<evidence type="ECO:0000256" key="4">
    <source>
        <dbReference type="ARBA" id="ARBA00022679"/>
    </source>
</evidence>
<feature type="transmembrane region" description="Helical" evidence="10">
    <location>
        <begin position="134"/>
        <end position="157"/>
    </location>
</feature>
<feature type="compositionally biased region" description="Low complexity" evidence="9">
    <location>
        <begin position="383"/>
        <end position="393"/>
    </location>
</feature>
<gene>
    <name evidence="12" type="ORF">KLO01_00860</name>
</gene>
<evidence type="ECO:0000256" key="8">
    <source>
        <dbReference type="ARBA" id="ARBA00023012"/>
    </source>
</evidence>
<evidence type="ECO:0000256" key="1">
    <source>
        <dbReference type="ARBA" id="ARBA00000085"/>
    </source>
</evidence>
<dbReference type="OrthoDB" id="227596at2"/>
<evidence type="ECO:0000256" key="5">
    <source>
        <dbReference type="ARBA" id="ARBA00022741"/>
    </source>
</evidence>
<evidence type="ECO:0000256" key="9">
    <source>
        <dbReference type="SAM" id="MobiDB-lite"/>
    </source>
</evidence>
<keyword evidence="8" id="KW-0902">Two-component regulatory system</keyword>
<keyword evidence="13" id="KW-1185">Reference proteome</keyword>
<comment type="catalytic activity">
    <reaction evidence="1">
        <text>ATP + protein L-histidine = ADP + protein N-phospho-L-histidine.</text>
        <dbReference type="EC" id="2.7.13.3"/>
    </reaction>
</comment>
<keyword evidence="7" id="KW-0067">ATP-binding</keyword>
<name>A0A512SVR2_9MICO</name>
<dbReference type="Pfam" id="PF07730">
    <property type="entry name" value="HisKA_3"/>
    <property type="match status" value="1"/>
</dbReference>
<feature type="transmembrane region" description="Helical" evidence="10">
    <location>
        <begin position="73"/>
        <end position="92"/>
    </location>
</feature>
<dbReference type="CDD" id="cd16917">
    <property type="entry name" value="HATPase_UhpB-NarQ-NarX-like"/>
    <property type="match status" value="1"/>
</dbReference>
<evidence type="ECO:0000256" key="2">
    <source>
        <dbReference type="ARBA" id="ARBA00012438"/>
    </source>
</evidence>
<evidence type="ECO:0000256" key="3">
    <source>
        <dbReference type="ARBA" id="ARBA00022553"/>
    </source>
</evidence>
<dbReference type="GO" id="GO:0016020">
    <property type="term" value="C:membrane"/>
    <property type="evidence" value="ECO:0007669"/>
    <property type="project" value="InterPro"/>
</dbReference>
<feature type="transmembrane region" description="Helical" evidence="10">
    <location>
        <begin position="20"/>
        <end position="53"/>
    </location>
</feature>
<dbReference type="Gene3D" id="1.20.5.1930">
    <property type="match status" value="1"/>
</dbReference>
<keyword evidence="10" id="KW-0472">Membrane</keyword>